<organism evidence="1 2">
    <name type="scientific">Rhizocola hellebori</name>
    <dbReference type="NCBI Taxonomy" id="1392758"/>
    <lineage>
        <taxon>Bacteria</taxon>
        <taxon>Bacillati</taxon>
        <taxon>Actinomycetota</taxon>
        <taxon>Actinomycetes</taxon>
        <taxon>Micromonosporales</taxon>
        <taxon>Micromonosporaceae</taxon>
        <taxon>Rhizocola</taxon>
    </lineage>
</organism>
<evidence type="ECO:0000313" key="1">
    <source>
        <dbReference type="EMBL" id="GIH04985.1"/>
    </source>
</evidence>
<name>A0A8J3Q8E2_9ACTN</name>
<comment type="caution">
    <text evidence="1">The sequence shown here is derived from an EMBL/GenBank/DDBJ whole genome shotgun (WGS) entry which is preliminary data.</text>
</comment>
<dbReference type="InterPro" id="IPR017519">
    <property type="entry name" value="CHP03085"/>
</dbReference>
<dbReference type="SUPFAM" id="SSF109854">
    <property type="entry name" value="DinB/YfiT-like putative metalloenzymes"/>
    <property type="match status" value="1"/>
</dbReference>
<dbReference type="Proteomes" id="UP000612899">
    <property type="component" value="Unassembled WGS sequence"/>
</dbReference>
<dbReference type="InterPro" id="IPR017517">
    <property type="entry name" value="Maleyloyr_isom"/>
</dbReference>
<reference evidence="1" key="1">
    <citation type="submission" date="2021-01" db="EMBL/GenBank/DDBJ databases">
        <title>Whole genome shotgun sequence of Rhizocola hellebori NBRC 109834.</title>
        <authorList>
            <person name="Komaki H."/>
            <person name="Tamura T."/>
        </authorList>
    </citation>
    <scope>NUCLEOTIDE SEQUENCE</scope>
    <source>
        <strain evidence="1">NBRC 109834</strain>
    </source>
</reference>
<gene>
    <name evidence="1" type="ORF">Rhe02_30520</name>
</gene>
<dbReference type="NCBIfam" id="TIGR03083">
    <property type="entry name" value="maleylpyruvate isomerase family mycothiol-dependent enzyme"/>
    <property type="match status" value="1"/>
</dbReference>
<proteinExistence type="predicted"/>
<dbReference type="RefSeq" id="WP_203908859.1">
    <property type="nucleotide sequence ID" value="NZ_BONY01000016.1"/>
</dbReference>
<dbReference type="NCBIfam" id="TIGR03085">
    <property type="entry name" value="TIGR03085 family metal-binding protein"/>
    <property type="match status" value="1"/>
</dbReference>
<dbReference type="InterPro" id="IPR034660">
    <property type="entry name" value="DinB/YfiT-like"/>
</dbReference>
<dbReference type="EMBL" id="BONY01000016">
    <property type="protein sequence ID" value="GIH04985.1"/>
    <property type="molecule type" value="Genomic_DNA"/>
</dbReference>
<dbReference type="AlphaFoldDB" id="A0A8J3Q8E2"/>
<sequence length="210" mass="23539">MTRYAFAERLTLVSLMEEVGPDAPTLCGTWTTRDLAAHLLLRERRVDAGAGIVIKRFADRTARVQAEIAGKPYGQLLRDLRNPPWWSLLANPMLDEAVNLAEMFIHHEDVRRARPGWEPRDLPSTHQRALFTQVRRRSRLVLRKFKAVIHVEAPGFGAVRGGAGGEQTVRITGTPGELLLFLFGRQAQSQAVLDGPAELVERLHRARLGI</sequence>
<keyword evidence="2" id="KW-1185">Reference proteome</keyword>
<protein>
    <submittedName>
        <fullName evidence="1">TIGR03085 family protein</fullName>
    </submittedName>
</protein>
<accession>A0A8J3Q8E2</accession>
<evidence type="ECO:0000313" key="2">
    <source>
        <dbReference type="Proteomes" id="UP000612899"/>
    </source>
</evidence>